<proteinExistence type="predicted"/>
<dbReference type="OMA" id="WYPLTRE"/>
<reference evidence="2" key="1">
    <citation type="submission" date="2008-07" db="EMBL/GenBank/DDBJ databases">
        <title>Annotation of Ajellomyces capsulatus strain H88.</title>
        <authorList>
            <person name="Champion M."/>
            <person name="Cuomo C."/>
            <person name="Ma L.-J."/>
            <person name="Henn M.R."/>
            <person name="Sil A."/>
            <person name="Goldman B."/>
            <person name="Young S.K."/>
            <person name="Kodira C.D."/>
            <person name="Zeng Q."/>
            <person name="Koehrsen M."/>
            <person name="Alvarado L."/>
            <person name="Berlin A."/>
            <person name="Borenstein D."/>
            <person name="Chen Z."/>
            <person name="Engels R."/>
            <person name="Freedman E."/>
            <person name="Gellesch M."/>
            <person name="Goldberg J."/>
            <person name="Griggs A."/>
            <person name="Gujja S."/>
            <person name="Heiman D."/>
            <person name="Hepburn T."/>
            <person name="Howarth C."/>
            <person name="Jen D."/>
            <person name="Larson L."/>
            <person name="Lewis B."/>
            <person name="Mehta T."/>
            <person name="Park D."/>
            <person name="Pearson M."/>
            <person name="Roberts A."/>
            <person name="Saif S."/>
            <person name="Shea T."/>
            <person name="Shenoy N."/>
            <person name="Sisk P."/>
            <person name="Stolte C."/>
            <person name="Sykes S."/>
            <person name="Walk T."/>
            <person name="White J."/>
            <person name="Yandava C."/>
            <person name="Klein B."/>
            <person name="McEwen J.G."/>
            <person name="Puccia R."/>
            <person name="Goldman G.H."/>
            <person name="Felipe M.S."/>
            <person name="Nino-Vega G."/>
            <person name="San-Blas G."/>
            <person name="Taylor J."/>
            <person name="Mendoza L."/>
            <person name="Galagan J."/>
            <person name="Nusbaum C."/>
            <person name="Birren B."/>
        </authorList>
    </citation>
    <scope>NUCLEOTIDE SEQUENCE [LARGE SCALE GENOMIC DNA]</scope>
    <source>
        <strain evidence="2">H88</strain>
    </source>
</reference>
<dbReference type="HOGENOM" id="CLU_1677342_0_0_1"/>
<evidence type="ECO:0000313" key="1">
    <source>
        <dbReference type="EMBL" id="EGC43225.1"/>
    </source>
</evidence>
<organism evidence="2">
    <name type="scientific">Ajellomyces capsulatus (strain H88)</name>
    <name type="common">Darling's disease fungus</name>
    <name type="synonym">Histoplasma capsulatum</name>
    <dbReference type="NCBI Taxonomy" id="544711"/>
    <lineage>
        <taxon>Eukaryota</taxon>
        <taxon>Fungi</taxon>
        <taxon>Dikarya</taxon>
        <taxon>Ascomycota</taxon>
        <taxon>Pezizomycotina</taxon>
        <taxon>Eurotiomycetes</taxon>
        <taxon>Eurotiomycetidae</taxon>
        <taxon>Onygenales</taxon>
        <taxon>Ajellomycetaceae</taxon>
        <taxon>Histoplasma</taxon>
    </lineage>
</organism>
<name>F0UCE9_AJEC8</name>
<evidence type="ECO:0000313" key="2">
    <source>
        <dbReference type="Proteomes" id="UP000008142"/>
    </source>
</evidence>
<protein>
    <submittedName>
        <fullName evidence="1">Predicted protein</fullName>
    </submittedName>
</protein>
<sequence>MAAGTAGTGGIDTVEAIRTKCYGSLDPQIPASSSRVNSFDLKYTSTKSSSAKSELLFIRMFDSDTRKRIMTLITGMMTGSSLCDSRDNSLSWFAEGGRTWYPLTREDVNANSQSSYRWARYNIIGTTPPDLLPLLWEECMLRGVRARGKLGDEMAWE</sequence>
<dbReference type="AlphaFoldDB" id="F0UCE9"/>
<accession>F0UCE9</accession>
<dbReference type="Proteomes" id="UP000008142">
    <property type="component" value="Unassembled WGS sequence"/>
</dbReference>
<gene>
    <name evidence="1" type="ORF">HCEG_02440</name>
</gene>
<dbReference type="EMBL" id="DS990637">
    <property type="protein sequence ID" value="EGC43225.1"/>
    <property type="molecule type" value="Genomic_DNA"/>
</dbReference>